<protein>
    <submittedName>
        <fullName evidence="1">Uncharacterized protein</fullName>
    </submittedName>
</protein>
<dbReference type="EMBL" id="FWDO01000005">
    <property type="protein sequence ID" value="SLM19274.1"/>
    <property type="molecule type" value="Genomic_DNA"/>
</dbReference>
<accession>A0A3P3XSZ3</accession>
<proteinExistence type="predicted"/>
<evidence type="ECO:0000313" key="1">
    <source>
        <dbReference type="EMBL" id="SLM19274.1"/>
    </source>
</evidence>
<dbReference type="AlphaFoldDB" id="A0A3P3XSZ3"/>
<organism evidence="1">
    <name type="scientific">uncultured spirochete</name>
    <dbReference type="NCBI Taxonomy" id="156406"/>
    <lineage>
        <taxon>Bacteria</taxon>
        <taxon>Pseudomonadati</taxon>
        <taxon>Spirochaetota</taxon>
        <taxon>Spirochaetia</taxon>
        <taxon>Spirochaetales</taxon>
        <taxon>environmental samples</taxon>
    </lineage>
</organism>
<sequence>MLSATLTFDGEEPDKFRACTNKSPDGAKYSLDALASAAAGARLAAGVFVSTNFAVSSRWMGAGTAVS</sequence>
<gene>
    <name evidence="1" type="ORF">SPIRO4BDMA_50789</name>
</gene>
<name>A0A3P3XSZ3_9SPIR</name>
<reference evidence="1" key="1">
    <citation type="submission" date="2017-02" db="EMBL/GenBank/DDBJ databases">
        <authorList>
            <person name="Regsiter A."/>
            <person name="William W."/>
        </authorList>
    </citation>
    <scope>NUCLEOTIDE SEQUENCE</scope>
    <source>
        <strain evidence="1">BdmA 4</strain>
    </source>
</reference>